<feature type="binding site" evidence="4">
    <location>
        <position position="347"/>
    </location>
    <ligand>
        <name>Zn(2+)</name>
        <dbReference type="ChEBI" id="CHEBI:29105"/>
    </ligand>
</feature>
<feature type="binding site" evidence="4">
    <location>
        <position position="344"/>
    </location>
    <ligand>
        <name>Zn(2+)</name>
        <dbReference type="ChEBI" id="CHEBI:29105"/>
    </ligand>
</feature>
<comment type="similarity">
    <text evidence="4">Belongs to the queuine tRNA-ribosyltransferase family.</text>
</comment>
<feature type="binding site" evidence="4">
    <location>
        <position position="373"/>
    </location>
    <ligand>
        <name>Zn(2+)</name>
        <dbReference type="ChEBI" id="CHEBI:29105"/>
    </ligand>
</feature>
<comment type="subunit">
    <text evidence="4">Homodimer. Within each dimer, one monomer is responsible for RNA recognition and catalysis, while the other monomer binds to the replacement base PreQ1.</text>
</comment>
<dbReference type="UniPathway" id="UPA00392"/>
<dbReference type="InterPro" id="IPR004803">
    <property type="entry name" value="TGT"/>
</dbReference>
<dbReference type="Proteomes" id="UP000177697">
    <property type="component" value="Unassembled WGS sequence"/>
</dbReference>
<sequence length="407" mass="45137">MNFKIENKIKNSLGRAGMISTSHGDILTPAFVTVGTKATVKSLSPEQVREAGAQVVLANTYHLYLEPGEKIIKESGGLHKFMNWQGPTMTDSGGFQAFSLGVAYGNKLSKFIAAESPEPEEIDEAYAEEKDKKAKITEDGVEFKSIIDGSTHFFTPEKSIQIQNDIGADIIFAFDECTSPHASKEYLKEASARTHRWAERSLIENSKLKIKNSKQNALFGIVQGGRYEDLRVESAKVIGEMDLASRGGGFQGFGVGGSFVKEDMATAVKWVNEILPEGKPRHLLGVGEPIDLILGVENGCDTFDCVAPTRMARNGTLYTKHGKINIMNAKYKNIFEPIDEGCECYACKNYTTAYLSHLFRAKEMFASTLASIHNLYFLNNLMSQIRESILNNTFPDFKNNFLENYKS</sequence>
<keyword evidence="4" id="KW-0862">Zinc</keyword>
<feature type="active site" description="Nucleophile" evidence="4">
    <location>
        <position position="304"/>
    </location>
</feature>
<protein>
    <recommendedName>
        <fullName evidence="4">Queuine tRNA-ribosyltransferase</fullName>
        <ecNumber evidence="4">2.4.2.29</ecNumber>
    </recommendedName>
    <alternativeName>
        <fullName evidence="4">Guanine insertion enzyme</fullName>
    </alternativeName>
    <alternativeName>
        <fullName evidence="4">tRNA-guanine transglycosylase</fullName>
    </alternativeName>
</protein>
<dbReference type="AlphaFoldDB" id="A0A1G2UZA1"/>
<dbReference type="SUPFAM" id="SSF51713">
    <property type="entry name" value="tRNA-guanine transglycosylase"/>
    <property type="match status" value="1"/>
</dbReference>
<accession>A0A1G2UZA1</accession>
<evidence type="ECO:0000313" key="6">
    <source>
        <dbReference type="EMBL" id="OHB14708.1"/>
    </source>
</evidence>
<reference evidence="6 7" key="1">
    <citation type="journal article" date="2016" name="Nat. Commun.">
        <title>Thousands of microbial genomes shed light on interconnected biogeochemical processes in an aquifer system.</title>
        <authorList>
            <person name="Anantharaman K."/>
            <person name="Brown C.T."/>
            <person name="Hug L.A."/>
            <person name="Sharon I."/>
            <person name="Castelle C.J."/>
            <person name="Probst A.J."/>
            <person name="Thomas B.C."/>
            <person name="Singh A."/>
            <person name="Wilkins M.J."/>
            <person name="Karaoz U."/>
            <person name="Brodie E.L."/>
            <person name="Williams K.H."/>
            <person name="Hubbard S.S."/>
            <person name="Banfield J.F."/>
        </authorList>
    </citation>
    <scope>NUCLEOTIDE SEQUENCE [LARGE SCALE GENOMIC DNA]</scope>
</reference>
<dbReference type="Gene3D" id="3.20.20.105">
    <property type="entry name" value="Queuine tRNA-ribosyltransferase-like"/>
    <property type="match status" value="1"/>
</dbReference>
<feature type="binding site" evidence="4">
    <location>
        <position position="257"/>
    </location>
    <ligand>
        <name>substrate</name>
    </ligand>
</feature>
<keyword evidence="2 4" id="KW-0808">Transferase</keyword>
<dbReference type="InterPro" id="IPR050076">
    <property type="entry name" value="ArchSynthase1/Queuine_TRR"/>
</dbReference>
<proteinExistence type="inferred from homology"/>
<feature type="domain" description="tRNA-guanine(15) transglycosylase-like" evidence="5">
    <location>
        <begin position="14"/>
        <end position="406"/>
    </location>
</feature>
<feature type="binding site" evidence="4">
    <location>
        <position position="342"/>
    </location>
    <ligand>
        <name>Zn(2+)</name>
        <dbReference type="ChEBI" id="CHEBI:29105"/>
    </ligand>
</feature>
<dbReference type="InterPro" id="IPR036511">
    <property type="entry name" value="TGT-like_sf"/>
</dbReference>
<comment type="catalytic activity">
    <reaction evidence="4">
        <text>7-aminomethyl-7-carbaguanine + guanosine(34) in tRNA = 7-aminomethyl-7-carbaguanosine(34) in tRNA + guanine</text>
        <dbReference type="Rhea" id="RHEA:24104"/>
        <dbReference type="Rhea" id="RHEA-COMP:10341"/>
        <dbReference type="Rhea" id="RHEA-COMP:10342"/>
        <dbReference type="ChEBI" id="CHEBI:16235"/>
        <dbReference type="ChEBI" id="CHEBI:58703"/>
        <dbReference type="ChEBI" id="CHEBI:74269"/>
        <dbReference type="ChEBI" id="CHEBI:82833"/>
        <dbReference type="EC" id="2.4.2.29"/>
    </reaction>
</comment>
<evidence type="ECO:0000256" key="2">
    <source>
        <dbReference type="ARBA" id="ARBA00022679"/>
    </source>
</evidence>
<dbReference type="NCBIfam" id="TIGR00430">
    <property type="entry name" value="Q_tRNA_tgt"/>
    <property type="match status" value="1"/>
</dbReference>
<dbReference type="InterPro" id="IPR002616">
    <property type="entry name" value="tRNA_ribo_trans-like"/>
</dbReference>
<dbReference type="PANTHER" id="PTHR46499">
    <property type="entry name" value="QUEUINE TRNA-RIBOSYLTRANSFERASE"/>
    <property type="match status" value="1"/>
</dbReference>
<comment type="function">
    <text evidence="4">Catalyzes the base-exchange of a guanine (G) residue with the queuine precursor 7-aminomethyl-7-deazaguanine (PreQ1) at position 34 (anticodon wobble position) in tRNAs with GU(N) anticodons (tRNA-Asp, -Asn, -His and -Tyr). Catalysis occurs through a double-displacement mechanism. The nucleophile active site attacks the C1' of nucleotide 34 to detach the guanine base from the RNA, forming a covalent enzyme-RNA intermediate. The proton acceptor active site deprotonates the incoming PreQ1, allowing a nucleophilic attack on the C1' of the ribose to form the product. After dissociation, two additional enzymatic reactions on the tRNA convert PreQ1 to queuine (Q), resulting in the hypermodified nucleoside queuosine (7-(((4,5-cis-dihydroxy-2-cyclopenten-1-yl)amino)methyl)-7-deazaguanosine).</text>
</comment>
<dbReference type="GO" id="GO:0005829">
    <property type="term" value="C:cytosol"/>
    <property type="evidence" value="ECO:0007669"/>
    <property type="project" value="TreeGrafter"/>
</dbReference>
<organism evidence="6 7">
    <name type="scientific">Candidatus Zambryskibacteria bacterium RIFOXYC1_FULL_39_10</name>
    <dbReference type="NCBI Taxonomy" id="1802779"/>
    <lineage>
        <taxon>Bacteria</taxon>
        <taxon>Candidatus Zambryskiibacteriota</taxon>
    </lineage>
</organism>
<evidence type="ECO:0000256" key="1">
    <source>
        <dbReference type="ARBA" id="ARBA00022676"/>
    </source>
</evidence>
<feature type="region of interest" description="RNA binding" evidence="4">
    <location>
        <begin position="285"/>
        <end position="291"/>
    </location>
</feature>
<keyword evidence="4" id="KW-0479">Metal-binding</keyword>
<keyword evidence="4" id="KW-0671">Queuosine biosynthesis</keyword>
<dbReference type="EMBL" id="MHWW01000016">
    <property type="protein sequence ID" value="OHB14708.1"/>
    <property type="molecule type" value="Genomic_DNA"/>
</dbReference>
<feature type="binding site" evidence="4">
    <location>
        <position position="175"/>
    </location>
    <ligand>
        <name>substrate</name>
    </ligand>
</feature>
<keyword evidence="1 4" id="KW-0328">Glycosyltransferase</keyword>
<name>A0A1G2UZA1_9BACT</name>
<comment type="caution">
    <text evidence="6">The sequence shown here is derived from an EMBL/GenBank/DDBJ whole genome shotgun (WGS) entry which is preliminary data.</text>
</comment>
<dbReference type="Pfam" id="PF01702">
    <property type="entry name" value="TGT"/>
    <property type="match status" value="1"/>
</dbReference>
<comment type="pathway">
    <text evidence="4">tRNA modification; tRNA-queuosine biosynthesis.</text>
</comment>
<dbReference type="NCBIfam" id="TIGR00449">
    <property type="entry name" value="tgt_general"/>
    <property type="match status" value="1"/>
</dbReference>
<dbReference type="GO" id="GO:0046872">
    <property type="term" value="F:metal ion binding"/>
    <property type="evidence" value="ECO:0007669"/>
    <property type="project" value="UniProtKB-KW"/>
</dbReference>
<dbReference type="GO" id="GO:0008479">
    <property type="term" value="F:tRNA-guanosine(34) queuine transglycosylase activity"/>
    <property type="evidence" value="ECO:0007669"/>
    <property type="project" value="UniProtKB-UniRule"/>
</dbReference>
<feature type="active site" description="Proton acceptor" evidence="4">
    <location>
        <position position="91"/>
    </location>
</feature>
<dbReference type="HAMAP" id="MF_00168">
    <property type="entry name" value="Q_tRNA_Tgt"/>
    <property type="match status" value="1"/>
</dbReference>
<dbReference type="EC" id="2.4.2.29" evidence="4"/>
<feature type="binding site" evidence="4">
    <location>
        <position position="223"/>
    </location>
    <ligand>
        <name>substrate</name>
    </ligand>
</feature>
<gene>
    <name evidence="4" type="primary">tgt</name>
    <name evidence="6" type="ORF">A2431_00150</name>
</gene>
<feature type="binding site" evidence="4">
    <location>
        <begin position="91"/>
        <end position="95"/>
    </location>
    <ligand>
        <name>substrate</name>
    </ligand>
</feature>
<dbReference type="PANTHER" id="PTHR46499:SF1">
    <property type="entry name" value="QUEUINE TRNA-RIBOSYLTRANSFERASE"/>
    <property type="match status" value="1"/>
</dbReference>
<keyword evidence="3 4" id="KW-0819">tRNA processing</keyword>
<feature type="region of interest" description="RNA binding; important for wobble base 34 recognition" evidence="4">
    <location>
        <begin position="309"/>
        <end position="313"/>
    </location>
</feature>
<evidence type="ECO:0000313" key="7">
    <source>
        <dbReference type="Proteomes" id="UP000177697"/>
    </source>
</evidence>
<comment type="cofactor">
    <cofactor evidence="4">
        <name>Zn(2+)</name>
        <dbReference type="ChEBI" id="CHEBI:29105"/>
    </cofactor>
    <text evidence="4">Binds 1 zinc ion per subunit.</text>
</comment>
<evidence type="ECO:0000256" key="4">
    <source>
        <dbReference type="HAMAP-Rule" id="MF_00168"/>
    </source>
</evidence>
<evidence type="ECO:0000256" key="3">
    <source>
        <dbReference type="ARBA" id="ARBA00022694"/>
    </source>
</evidence>
<dbReference type="GO" id="GO:0008616">
    <property type="term" value="P:tRNA queuosine(34) biosynthetic process"/>
    <property type="evidence" value="ECO:0007669"/>
    <property type="project" value="UniProtKB-UniRule"/>
</dbReference>
<evidence type="ECO:0000259" key="5">
    <source>
        <dbReference type="Pfam" id="PF01702"/>
    </source>
</evidence>